<reference evidence="1 2" key="1">
    <citation type="submission" date="2013-09" db="EMBL/GenBank/DDBJ databases">
        <title>Complete genome sequence of Corynebacterium doosanense CAU 212(T) (=DSM 45436(T)), isolated from activated sludge.</title>
        <authorList>
            <person name="Schaffert L."/>
            <person name="Albersmeier A."/>
            <person name="Kalinowski J."/>
            <person name="Ruckert C."/>
        </authorList>
    </citation>
    <scope>NUCLEOTIDE SEQUENCE [LARGE SCALE GENOMIC DNA]</scope>
    <source>
        <strain evidence="1 2">CAU 212</strain>
    </source>
</reference>
<dbReference type="GO" id="GO:0006508">
    <property type="term" value="P:proteolysis"/>
    <property type="evidence" value="ECO:0007669"/>
    <property type="project" value="InterPro"/>
</dbReference>
<sequence length="324" mass="32659">MSPTTSSSLAPWLAAVVLASSAVAGVASLGILREPTPAAVTHPGDASASAVLPEVQAEGEANPAETVAPSEAPVTPAYSPWAPGSTFHLTTEYPQPGVSFSATECTAAFSFDGADGRMYAVTASHCGSVGDLLWPSDGSTMADYTVELGRVIYSGLDQAPAPDDEGRVPDVAIVEIFNPGRPMVTGGEPPVDTVLANLPPEATGQACKIGGTTGITCGDLGLRGEHYIMVDPETDAEVRTVGDTAYLCAQRGDSGGPVTAGVAGHTAVVGLVSGTREDAQGSPECNGDGISAPAGAIAYASMAQIREIIAQVVPDARLLPVESA</sequence>
<dbReference type="InterPro" id="IPR009003">
    <property type="entry name" value="Peptidase_S1_PA"/>
</dbReference>
<dbReference type="PROSITE" id="PS00134">
    <property type="entry name" value="TRYPSIN_HIS"/>
    <property type="match status" value="1"/>
</dbReference>
<dbReference type="OrthoDB" id="4411800at2"/>
<protein>
    <recommendedName>
        <fullName evidence="3">Peptidase S1 domain-containing protein</fullName>
    </recommendedName>
</protein>
<name>A0A097IHA6_9CORY</name>
<dbReference type="HOGENOM" id="CLU_078178_0_0_11"/>
<dbReference type="eggNOG" id="COG5640">
    <property type="taxonomic scope" value="Bacteria"/>
</dbReference>
<dbReference type="InterPro" id="IPR033116">
    <property type="entry name" value="TRYPSIN_SER"/>
</dbReference>
<dbReference type="Gene3D" id="2.40.10.10">
    <property type="entry name" value="Trypsin-like serine proteases"/>
    <property type="match status" value="2"/>
</dbReference>
<accession>A0A097IHA6</accession>
<dbReference type="STRING" id="558173.CDOO_09735"/>
<proteinExistence type="predicted"/>
<dbReference type="Proteomes" id="UP000029914">
    <property type="component" value="Chromosome"/>
</dbReference>
<keyword evidence="2" id="KW-1185">Reference proteome</keyword>
<dbReference type="EMBL" id="CP006764">
    <property type="protein sequence ID" value="AIT61517.1"/>
    <property type="molecule type" value="Genomic_DNA"/>
</dbReference>
<organism evidence="1 2">
    <name type="scientific">Corynebacterium doosanense CAU 212 = DSM 45436</name>
    <dbReference type="NCBI Taxonomy" id="558173"/>
    <lineage>
        <taxon>Bacteria</taxon>
        <taxon>Bacillati</taxon>
        <taxon>Actinomycetota</taxon>
        <taxon>Actinomycetes</taxon>
        <taxon>Mycobacteriales</taxon>
        <taxon>Corynebacteriaceae</taxon>
        <taxon>Corynebacterium</taxon>
    </lineage>
</organism>
<dbReference type="RefSeq" id="WP_018020805.1">
    <property type="nucleotide sequence ID" value="NZ_AQUX01000001.1"/>
</dbReference>
<evidence type="ECO:0008006" key="3">
    <source>
        <dbReference type="Google" id="ProtNLM"/>
    </source>
</evidence>
<dbReference type="InterPro" id="IPR043504">
    <property type="entry name" value="Peptidase_S1_PA_chymotrypsin"/>
</dbReference>
<dbReference type="AlphaFoldDB" id="A0A097IHA6"/>
<dbReference type="PROSITE" id="PS00135">
    <property type="entry name" value="TRYPSIN_SER"/>
    <property type="match status" value="1"/>
</dbReference>
<evidence type="ECO:0000313" key="2">
    <source>
        <dbReference type="Proteomes" id="UP000029914"/>
    </source>
</evidence>
<dbReference type="SUPFAM" id="SSF50494">
    <property type="entry name" value="Trypsin-like serine proteases"/>
    <property type="match status" value="1"/>
</dbReference>
<dbReference type="InterPro" id="IPR018114">
    <property type="entry name" value="TRYPSIN_HIS"/>
</dbReference>
<gene>
    <name evidence="1" type="ORF">CDOO_09735</name>
</gene>
<evidence type="ECO:0000313" key="1">
    <source>
        <dbReference type="EMBL" id="AIT61517.1"/>
    </source>
</evidence>
<dbReference type="GO" id="GO:0004252">
    <property type="term" value="F:serine-type endopeptidase activity"/>
    <property type="evidence" value="ECO:0007669"/>
    <property type="project" value="InterPro"/>
</dbReference>
<dbReference type="KEGG" id="cdo:CDOO_09735"/>